<name>A0A1G9VH51_9ACTN</name>
<sequence length="65" mass="7062">MSGTGPPDRPSPVRMCVRCEQVTDEPVLVHEVHSASGPGWNVYACRGCAPRFPPPVDVFDLLRGD</sequence>
<dbReference type="EMBL" id="FNHI01000012">
    <property type="protein sequence ID" value="SDM71446.1"/>
    <property type="molecule type" value="Genomic_DNA"/>
</dbReference>
<dbReference type="STRING" id="1196353.SAMN05444921_112109"/>
<dbReference type="GeneID" id="40831080"/>
<organism evidence="1 2">
    <name type="scientific">Streptomyces wuyuanensis</name>
    <dbReference type="NCBI Taxonomy" id="1196353"/>
    <lineage>
        <taxon>Bacteria</taxon>
        <taxon>Bacillati</taxon>
        <taxon>Actinomycetota</taxon>
        <taxon>Actinomycetes</taxon>
        <taxon>Kitasatosporales</taxon>
        <taxon>Streptomycetaceae</taxon>
        <taxon>Streptomyces</taxon>
    </lineage>
</organism>
<accession>A0A1G9VH51</accession>
<dbReference type="AlphaFoldDB" id="A0A1G9VH51"/>
<dbReference type="Proteomes" id="UP000199063">
    <property type="component" value="Unassembled WGS sequence"/>
</dbReference>
<proteinExistence type="predicted"/>
<protein>
    <submittedName>
        <fullName evidence="1">Uncharacterized protein</fullName>
    </submittedName>
</protein>
<keyword evidence="2" id="KW-1185">Reference proteome</keyword>
<dbReference type="RefSeq" id="WP_093656342.1">
    <property type="nucleotide sequence ID" value="NZ_FNHI01000012.1"/>
</dbReference>
<evidence type="ECO:0000313" key="2">
    <source>
        <dbReference type="Proteomes" id="UP000199063"/>
    </source>
</evidence>
<reference evidence="2" key="1">
    <citation type="submission" date="2016-10" db="EMBL/GenBank/DDBJ databases">
        <authorList>
            <person name="Varghese N."/>
            <person name="Submissions S."/>
        </authorList>
    </citation>
    <scope>NUCLEOTIDE SEQUENCE [LARGE SCALE GENOMIC DNA]</scope>
    <source>
        <strain evidence="2">CGMCC 4.7042</strain>
    </source>
</reference>
<dbReference type="OrthoDB" id="4211826at2"/>
<evidence type="ECO:0000313" key="1">
    <source>
        <dbReference type="EMBL" id="SDM71446.1"/>
    </source>
</evidence>
<gene>
    <name evidence="1" type="ORF">SAMN05444921_112109</name>
</gene>